<sequence length="216" mass="23786">MPHDFILFDLDGTLSDPQLGIGRSINHALERHGFEPLLPDAVPRYIGPPLDESFRVITGRHDDGTIVALVAAYRERYGDIGYAENQLYPGIPEALQRLAEAGFPLGLCTSKRRDFACKILAMFKLDHLFRFIDGGEIGMHKWQQIAALREAGRVSESSLMVGDRAVDLIAAHRNGLSGAGVLWGHGSRDELTAETPRYLWQQPADIGATLAFAPQP</sequence>
<dbReference type="PANTHER" id="PTHR43434">
    <property type="entry name" value="PHOSPHOGLYCOLATE PHOSPHATASE"/>
    <property type="match status" value="1"/>
</dbReference>
<dbReference type="SFLD" id="SFLDG01129">
    <property type="entry name" value="C1.5:_HAD__Beta-PGM__Phosphata"/>
    <property type="match status" value="1"/>
</dbReference>
<name>A0ABU9BQL9_9BURK</name>
<dbReference type="InterPro" id="IPR023198">
    <property type="entry name" value="PGP-like_dom2"/>
</dbReference>
<reference evidence="1 2" key="1">
    <citation type="submission" date="2024-04" db="EMBL/GenBank/DDBJ databases">
        <title>Novel species of the genus Ideonella isolated from streams.</title>
        <authorList>
            <person name="Lu H."/>
        </authorList>
    </citation>
    <scope>NUCLEOTIDE SEQUENCE [LARGE SCALE GENOMIC DNA]</scope>
    <source>
        <strain evidence="1 2">DXS29W</strain>
    </source>
</reference>
<comment type="caution">
    <text evidence="1">The sequence shown here is derived from an EMBL/GenBank/DDBJ whole genome shotgun (WGS) entry which is preliminary data.</text>
</comment>
<dbReference type="InterPro" id="IPR041492">
    <property type="entry name" value="HAD_2"/>
</dbReference>
<evidence type="ECO:0000313" key="2">
    <source>
        <dbReference type="Proteomes" id="UP001371218"/>
    </source>
</evidence>
<keyword evidence="2" id="KW-1185">Reference proteome</keyword>
<dbReference type="SFLD" id="SFLDS00003">
    <property type="entry name" value="Haloacid_Dehalogenase"/>
    <property type="match status" value="1"/>
</dbReference>
<dbReference type="InterPro" id="IPR036412">
    <property type="entry name" value="HAD-like_sf"/>
</dbReference>
<gene>
    <name evidence="1" type="ORF">AACH06_15640</name>
</gene>
<dbReference type="InterPro" id="IPR050155">
    <property type="entry name" value="HAD-like_hydrolase_sf"/>
</dbReference>
<protein>
    <submittedName>
        <fullName evidence="1">HAD hydrolase-like protein</fullName>
    </submittedName>
</protein>
<dbReference type="InterPro" id="IPR023214">
    <property type="entry name" value="HAD_sf"/>
</dbReference>
<dbReference type="Gene3D" id="3.40.50.1000">
    <property type="entry name" value="HAD superfamily/HAD-like"/>
    <property type="match status" value="1"/>
</dbReference>
<organism evidence="1 2">
    <name type="scientific">Ideonella lacteola</name>
    <dbReference type="NCBI Taxonomy" id="2984193"/>
    <lineage>
        <taxon>Bacteria</taxon>
        <taxon>Pseudomonadati</taxon>
        <taxon>Pseudomonadota</taxon>
        <taxon>Betaproteobacteria</taxon>
        <taxon>Burkholderiales</taxon>
        <taxon>Sphaerotilaceae</taxon>
        <taxon>Ideonella</taxon>
    </lineage>
</organism>
<evidence type="ECO:0000313" key="1">
    <source>
        <dbReference type="EMBL" id="MEK8032261.1"/>
    </source>
</evidence>
<dbReference type="Gene3D" id="1.10.150.240">
    <property type="entry name" value="Putative phosphatase, domain 2"/>
    <property type="match status" value="1"/>
</dbReference>
<dbReference type="EMBL" id="JBBUTG010000009">
    <property type="protein sequence ID" value="MEK8032261.1"/>
    <property type="molecule type" value="Genomic_DNA"/>
</dbReference>
<dbReference type="Pfam" id="PF13419">
    <property type="entry name" value="HAD_2"/>
    <property type="match status" value="1"/>
</dbReference>
<accession>A0ABU9BQL9</accession>
<proteinExistence type="predicted"/>
<dbReference type="SUPFAM" id="SSF56784">
    <property type="entry name" value="HAD-like"/>
    <property type="match status" value="1"/>
</dbReference>
<dbReference type="PANTHER" id="PTHR43434:SF20">
    <property type="entry name" value="5'-NUCLEOTIDASE"/>
    <property type="match status" value="1"/>
</dbReference>
<dbReference type="Proteomes" id="UP001371218">
    <property type="component" value="Unassembled WGS sequence"/>
</dbReference>
<dbReference type="RefSeq" id="WP_341426672.1">
    <property type="nucleotide sequence ID" value="NZ_JBBUTG010000009.1"/>
</dbReference>